<dbReference type="Pfam" id="PF05840">
    <property type="entry name" value="Phage_GPA"/>
    <property type="match status" value="1"/>
</dbReference>
<protein>
    <submittedName>
        <fullName evidence="8">Replication endonuclease</fullName>
    </submittedName>
</protein>
<keyword evidence="4" id="KW-0540">Nuclease</keyword>
<evidence type="ECO:0000313" key="8">
    <source>
        <dbReference type="EMBL" id="MFD3227101.1"/>
    </source>
</evidence>
<evidence type="ECO:0000256" key="6">
    <source>
        <dbReference type="ARBA" id="ARBA00022801"/>
    </source>
</evidence>
<keyword evidence="5 8" id="KW-0255">Endonuclease</keyword>
<dbReference type="InterPro" id="IPR008766">
    <property type="entry name" value="Replication_gene_A-like"/>
</dbReference>
<keyword evidence="9" id="KW-1185">Reference proteome</keyword>
<comment type="function">
    <text evidence="1">Possible endonuclease which induces a single-strand cut and initiates DNA replication.</text>
</comment>
<evidence type="ECO:0000313" key="9">
    <source>
        <dbReference type="Proteomes" id="UP001598201"/>
    </source>
</evidence>
<accession>A0ABW6CMM9</accession>
<dbReference type="RefSeq" id="WP_309247398.1">
    <property type="nucleotide sequence ID" value="NZ_JAFMPA010000088.1"/>
</dbReference>
<gene>
    <name evidence="8" type="ORF">ACFPK4_26560</name>
</gene>
<evidence type="ECO:0000256" key="5">
    <source>
        <dbReference type="ARBA" id="ARBA00022759"/>
    </source>
</evidence>
<evidence type="ECO:0000259" key="7">
    <source>
        <dbReference type="Pfam" id="PF05840"/>
    </source>
</evidence>
<dbReference type="EMBL" id="JBHUCJ010000144">
    <property type="protein sequence ID" value="MFD3227101.1"/>
    <property type="molecule type" value="Genomic_DNA"/>
</dbReference>
<reference evidence="8 9" key="1">
    <citation type="submission" date="2024-09" db="EMBL/GenBank/DDBJ databases">
        <title>Genomes of Rahnella.</title>
        <authorList>
            <person name="Mnguni F.C."/>
            <person name="Shin G.Y."/>
            <person name="Coutinho T."/>
        </authorList>
    </citation>
    <scope>NUCLEOTIDE SEQUENCE [LARGE SCALE GENOMIC DNA]</scope>
    <source>
        <strain evidence="8 9">20WA0057</strain>
    </source>
</reference>
<comment type="similarity">
    <text evidence="2">Belongs to the phage GPA family.</text>
</comment>
<organism evidence="8 9">
    <name type="scientific">Rahnella sp. (strain Y9602)</name>
    <dbReference type="NCBI Taxonomy" id="2703885"/>
    <lineage>
        <taxon>Bacteria</taxon>
        <taxon>Pseudomonadati</taxon>
        <taxon>Pseudomonadota</taxon>
        <taxon>Gammaproteobacteria</taxon>
        <taxon>Enterobacterales</taxon>
        <taxon>Yersiniaceae</taxon>
        <taxon>Rahnella</taxon>
    </lineage>
</organism>
<dbReference type="GO" id="GO:0004519">
    <property type="term" value="F:endonuclease activity"/>
    <property type="evidence" value="ECO:0007669"/>
    <property type="project" value="UniProtKB-KW"/>
</dbReference>
<evidence type="ECO:0000256" key="4">
    <source>
        <dbReference type="ARBA" id="ARBA00022722"/>
    </source>
</evidence>
<evidence type="ECO:0000256" key="3">
    <source>
        <dbReference type="ARBA" id="ARBA00022705"/>
    </source>
</evidence>
<evidence type="ECO:0000256" key="2">
    <source>
        <dbReference type="ARBA" id="ARBA00009260"/>
    </source>
</evidence>
<dbReference type="Proteomes" id="UP001598201">
    <property type="component" value="Unassembled WGS sequence"/>
</dbReference>
<comment type="caution">
    <text evidence="8">The sequence shown here is derived from an EMBL/GenBank/DDBJ whole genome shotgun (WGS) entry which is preliminary data.</text>
</comment>
<sequence length="73" mass="8228">MSRRCTGQYCKGKLDAVSAIAAMSRPVNPDWWLRQLKGQRTRWRESLRIAIGKVNRDASPYASKQASASESCQ</sequence>
<keyword evidence="6" id="KW-0378">Hydrolase</keyword>
<evidence type="ECO:0000256" key="1">
    <source>
        <dbReference type="ARBA" id="ARBA00003293"/>
    </source>
</evidence>
<feature type="domain" description="Replication gene A protein-like" evidence="7">
    <location>
        <begin position="11"/>
        <end position="67"/>
    </location>
</feature>
<name>A0ABW6CMM9_RAHSY</name>
<keyword evidence="3" id="KW-0235">DNA replication</keyword>
<proteinExistence type="inferred from homology"/>